<dbReference type="PRINTS" id="PR00385">
    <property type="entry name" value="P450"/>
</dbReference>
<keyword evidence="9 14" id="KW-0560">Oxidoreductase</keyword>
<dbReference type="GO" id="GO:0006805">
    <property type="term" value="P:xenobiotic metabolic process"/>
    <property type="evidence" value="ECO:0007669"/>
    <property type="project" value="TreeGrafter"/>
</dbReference>
<evidence type="ECO:0000256" key="9">
    <source>
        <dbReference type="ARBA" id="ARBA00023002"/>
    </source>
</evidence>
<keyword evidence="5 13" id="KW-0349">Heme</keyword>
<evidence type="ECO:0000256" key="8">
    <source>
        <dbReference type="ARBA" id="ARBA00022848"/>
    </source>
</evidence>
<evidence type="ECO:0000256" key="14">
    <source>
        <dbReference type="RuleBase" id="RU000461"/>
    </source>
</evidence>
<dbReference type="PRINTS" id="PR00463">
    <property type="entry name" value="EP450I"/>
</dbReference>
<evidence type="ECO:0000256" key="5">
    <source>
        <dbReference type="ARBA" id="ARBA00022617"/>
    </source>
</evidence>
<dbReference type="Gene3D" id="1.10.630.10">
    <property type="entry name" value="Cytochrome P450"/>
    <property type="match status" value="1"/>
</dbReference>
<accession>A0A9D4MW75</accession>
<dbReference type="PANTHER" id="PTHR24300">
    <property type="entry name" value="CYTOCHROME P450 508A4-RELATED"/>
    <property type="match status" value="1"/>
</dbReference>
<comment type="cofactor">
    <cofactor evidence="1 13">
        <name>heme</name>
        <dbReference type="ChEBI" id="CHEBI:30413"/>
    </cofactor>
</comment>
<comment type="similarity">
    <text evidence="4 14">Belongs to the cytochrome P450 family.</text>
</comment>
<keyword evidence="16" id="KW-1185">Reference proteome</keyword>
<evidence type="ECO:0000256" key="6">
    <source>
        <dbReference type="ARBA" id="ARBA00022723"/>
    </source>
</evidence>
<feature type="binding site" description="axial binding residue" evidence="13">
    <location>
        <position position="349"/>
    </location>
    <ligand>
        <name>heme</name>
        <dbReference type="ChEBI" id="CHEBI:30413"/>
    </ligand>
    <ligandPart>
        <name>Fe</name>
        <dbReference type="ChEBI" id="CHEBI:18248"/>
    </ligandPart>
</feature>
<dbReference type="PANTHER" id="PTHR24300:SF397">
    <property type="entry name" value="CYTOCHROME P450 2U1"/>
    <property type="match status" value="1"/>
</dbReference>
<dbReference type="GO" id="GO:0016712">
    <property type="term" value="F:oxidoreductase activity, acting on paired donors, with incorporation or reduction of molecular oxygen, reduced flavin or flavoprotein as one donor, and incorporation of one atom of oxygen"/>
    <property type="evidence" value="ECO:0007669"/>
    <property type="project" value="TreeGrafter"/>
</dbReference>
<dbReference type="GO" id="GO:0008395">
    <property type="term" value="F:steroid hydroxylase activity"/>
    <property type="evidence" value="ECO:0007669"/>
    <property type="project" value="TreeGrafter"/>
</dbReference>
<dbReference type="GO" id="GO:0020037">
    <property type="term" value="F:heme binding"/>
    <property type="evidence" value="ECO:0007669"/>
    <property type="project" value="InterPro"/>
</dbReference>
<evidence type="ECO:0000256" key="11">
    <source>
        <dbReference type="ARBA" id="ARBA00023033"/>
    </source>
</evidence>
<protein>
    <recommendedName>
        <fullName evidence="17">Cytochrome P450</fullName>
    </recommendedName>
</protein>
<evidence type="ECO:0008006" key="17">
    <source>
        <dbReference type="Google" id="ProtNLM"/>
    </source>
</evidence>
<evidence type="ECO:0000313" key="16">
    <source>
        <dbReference type="Proteomes" id="UP000828390"/>
    </source>
</evidence>
<proteinExistence type="inferred from homology"/>
<dbReference type="SUPFAM" id="SSF48264">
    <property type="entry name" value="Cytochrome P450"/>
    <property type="match status" value="1"/>
</dbReference>
<dbReference type="InterPro" id="IPR050182">
    <property type="entry name" value="Cytochrome_P450_fam2"/>
</dbReference>
<evidence type="ECO:0000256" key="13">
    <source>
        <dbReference type="PIRSR" id="PIRSR602401-1"/>
    </source>
</evidence>
<evidence type="ECO:0000313" key="15">
    <source>
        <dbReference type="EMBL" id="KAH3882342.1"/>
    </source>
</evidence>
<keyword evidence="12" id="KW-0472">Membrane</keyword>
<keyword evidence="10 13" id="KW-0408">Iron</keyword>
<dbReference type="GO" id="GO:0005789">
    <property type="term" value="C:endoplasmic reticulum membrane"/>
    <property type="evidence" value="ECO:0007669"/>
    <property type="project" value="UniProtKB-SubCell"/>
</dbReference>
<evidence type="ECO:0000256" key="4">
    <source>
        <dbReference type="ARBA" id="ARBA00010617"/>
    </source>
</evidence>
<evidence type="ECO:0000256" key="7">
    <source>
        <dbReference type="ARBA" id="ARBA00022824"/>
    </source>
</evidence>
<reference evidence="15" key="1">
    <citation type="journal article" date="2019" name="bioRxiv">
        <title>The Genome of the Zebra Mussel, Dreissena polymorpha: A Resource for Invasive Species Research.</title>
        <authorList>
            <person name="McCartney M.A."/>
            <person name="Auch B."/>
            <person name="Kono T."/>
            <person name="Mallez S."/>
            <person name="Zhang Y."/>
            <person name="Obille A."/>
            <person name="Becker A."/>
            <person name="Abrahante J.E."/>
            <person name="Garbe J."/>
            <person name="Badalamenti J.P."/>
            <person name="Herman A."/>
            <person name="Mangelson H."/>
            <person name="Liachko I."/>
            <person name="Sullivan S."/>
            <person name="Sone E.D."/>
            <person name="Koren S."/>
            <person name="Silverstein K.A.T."/>
            <person name="Beckman K.B."/>
            <person name="Gohl D.M."/>
        </authorList>
    </citation>
    <scope>NUCLEOTIDE SEQUENCE</scope>
    <source>
        <strain evidence="15">Duluth1</strain>
        <tissue evidence="15">Whole animal</tissue>
    </source>
</reference>
<comment type="caution">
    <text evidence="15">The sequence shown here is derived from an EMBL/GenBank/DDBJ whole genome shotgun (WGS) entry which is preliminary data.</text>
</comment>
<organism evidence="15 16">
    <name type="scientific">Dreissena polymorpha</name>
    <name type="common">Zebra mussel</name>
    <name type="synonym">Mytilus polymorpha</name>
    <dbReference type="NCBI Taxonomy" id="45954"/>
    <lineage>
        <taxon>Eukaryota</taxon>
        <taxon>Metazoa</taxon>
        <taxon>Spiralia</taxon>
        <taxon>Lophotrochozoa</taxon>
        <taxon>Mollusca</taxon>
        <taxon>Bivalvia</taxon>
        <taxon>Autobranchia</taxon>
        <taxon>Heteroconchia</taxon>
        <taxon>Euheterodonta</taxon>
        <taxon>Imparidentia</taxon>
        <taxon>Neoheterodontei</taxon>
        <taxon>Myida</taxon>
        <taxon>Dreissenoidea</taxon>
        <taxon>Dreissenidae</taxon>
        <taxon>Dreissena</taxon>
    </lineage>
</organism>
<comment type="subcellular location">
    <subcellularLocation>
        <location evidence="3">Endoplasmic reticulum membrane</location>
        <topology evidence="3">Peripheral membrane protein</topology>
    </subcellularLocation>
    <subcellularLocation>
        <location evidence="2">Microsome membrane</location>
        <topology evidence="2">Peripheral membrane protein</topology>
    </subcellularLocation>
</comment>
<dbReference type="AlphaFoldDB" id="A0A9D4MW75"/>
<keyword evidence="11 14" id="KW-0503">Monooxygenase</keyword>
<dbReference type="Pfam" id="PF00067">
    <property type="entry name" value="p450"/>
    <property type="match status" value="1"/>
</dbReference>
<dbReference type="EMBL" id="JAIWYP010000001">
    <property type="protein sequence ID" value="KAH3882342.1"/>
    <property type="molecule type" value="Genomic_DNA"/>
</dbReference>
<evidence type="ECO:0000256" key="10">
    <source>
        <dbReference type="ARBA" id="ARBA00023004"/>
    </source>
</evidence>
<keyword evidence="8" id="KW-0492">Microsome</keyword>
<evidence type="ECO:0000256" key="1">
    <source>
        <dbReference type="ARBA" id="ARBA00001971"/>
    </source>
</evidence>
<keyword evidence="7" id="KW-0256">Endoplasmic reticulum</keyword>
<dbReference type="InterPro" id="IPR002401">
    <property type="entry name" value="Cyt_P450_E_grp-I"/>
</dbReference>
<dbReference type="GO" id="GO:0005506">
    <property type="term" value="F:iron ion binding"/>
    <property type="evidence" value="ECO:0007669"/>
    <property type="project" value="InterPro"/>
</dbReference>
<dbReference type="FunFam" id="1.10.630.10:FF:000238">
    <property type="entry name" value="Cytochrome P450 2A6"/>
    <property type="match status" value="1"/>
</dbReference>
<dbReference type="PROSITE" id="PS00086">
    <property type="entry name" value="CYTOCHROME_P450"/>
    <property type="match status" value="1"/>
</dbReference>
<name>A0A9D4MW75_DREPO</name>
<keyword evidence="6 13" id="KW-0479">Metal-binding</keyword>
<dbReference type="Proteomes" id="UP000828390">
    <property type="component" value="Unassembled WGS sequence"/>
</dbReference>
<evidence type="ECO:0000256" key="12">
    <source>
        <dbReference type="ARBA" id="ARBA00023136"/>
    </source>
</evidence>
<dbReference type="InterPro" id="IPR001128">
    <property type="entry name" value="Cyt_P450"/>
</dbReference>
<gene>
    <name evidence="15" type="ORF">DPMN_006277</name>
</gene>
<evidence type="ECO:0000256" key="3">
    <source>
        <dbReference type="ARBA" id="ARBA00004406"/>
    </source>
</evidence>
<sequence length="405" mass="45996">MSVGNINMVFLNGHDAIHEAFVTRADDFSDRPEWMLKVPYKGLVFESGAAWKICASLRCRHCGNLVSGRDSLEEIILKEVDSATDYLNSTNGEPTSLRDMTSMMVNNVIYHIIFGKILEFHSQEKLDVLDNMGRVLLEGGAVEVVRLVPKSVLKLVGNKQRKSGGYFDKSRTWIFSQIIGHIEEHRKTNTDSSGNEAIKLSTLLSTILDLFTAGSDTTSNSLNWCILYLQEYPEVQRKCREEIHEKFGDRALTWSDRGTLPYTEATLLEIQRLGNIAEMSVPHVAKKEVTFRGYRLPANTIVQANLLSSNLDPKYWENPTAFCPERHIENGELKKNPAFTHFSLGPRMCLGKTLARMELFLSFTNLLQRFLFRREAEHVTHAFDCKDGFIVRAPTPYKTRAIRGD</sequence>
<dbReference type="GO" id="GO:0006082">
    <property type="term" value="P:organic acid metabolic process"/>
    <property type="evidence" value="ECO:0007669"/>
    <property type="project" value="TreeGrafter"/>
</dbReference>
<evidence type="ECO:0000256" key="2">
    <source>
        <dbReference type="ARBA" id="ARBA00004174"/>
    </source>
</evidence>
<reference evidence="15" key="2">
    <citation type="submission" date="2020-11" db="EMBL/GenBank/DDBJ databases">
        <authorList>
            <person name="McCartney M.A."/>
            <person name="Auch B."/>
            <person name="Kono T."/>
            <person name="Mallez S."/>
            <person name="Becker A."/>
            <person name="Gohl D.M."/>
            <person name="Silverstein K.A.T."/>
            <person name="Koren S."/>
            <person name="Bechman K.B."/>
            <person name="Herman A."/>
            <person name="Abrahante J.E."/>
            <person name="Garbe J."/>
        </authorList>
    </citation>
    <scope>NUCLEOTIDE SEQUENCE</scope>
    <source>
        <strain evidence="15">Duluth1</strain>
        <tissue evidence="15">Whole animal</tissue>
    </source>
</reference>
<dbReference type="InterPro" id="IPR036396">
    <property type="entry name" value="Cyt_P450_sf"/>
</dbReference>
<dbReference type="InterPro" id="IPR017972">
    <property type="entry name" value="Cyt_P450_CS"/>
</dbReference>